<dbReference type="EC" id="2.4.1.-" evidence="10"/>
<comment type="similarity">
    <text evidence="2 10">Belongs to the glycosyltransferase 31 family.</text>
</comment>
<accession>A0A9J6FD43</accession>
<keyword evidence="4" id="KW-0808">Transferase</keyword>
<keyword evidence="9" id="KW-0472">Membrane</keyword>
<evidence type="ECO:0000256" key="8">
    <source>
        <dbReference type="ARBA" id="ARBA00023034"/>
    </source>
</evidence>
<dbReference type="PANTHER" id="PTHR11214">
    <property type="entry name" value="BETA-1,3-N-ACETYLGLUCOSAMINYLTRANSFERASE"/>
    <property type="match status" value="1"/>
</dbReference>
<evidence type="ECO:0000256" key="11">
    <source>
        <dbReference type="SAM" id="MobiDB-lite"/>
    </source>
</evidence>
<sequence length="504" mass="56377">MFEQKLLSYYFSPQKTFQNRDVPAKYKPSGHQTTTPEIHPSDFSQAVEKSLFLMLTILATASCLVSSVLWVVPQHSDPPRANEGDAAGKDPPKSPSKREELEAAGAELLMIASLVRSLEARAKRAVAVAEVAALDDAPRFPANGNGSAANNGRVDVEWLTHKLPIPLDPPDTLDQAANGHMLRYLCGADKVEHIIFVHTDPTHQCERNLLRATVGHPRVASLLKWSVLFLVGLRPGVNMTDEAAKFGDVVQLPFFDHYRNLSLKFLYGMRWVMLNCPRLRSVVKIDDDVFLHPEVLDAYLRSRLEPRDRRLHCATFQGNAVIRNPHSRHYLSTRDYPNKYFPTHCHGWFVVIPAPVMRELYAASFRMPYHAIDDAYVTGDLAKVAALDHADISAALSAEEDKLLELLRGEYMCALFTGRSKLSVRISLWKTLSHIKKRRDLDEAMQHTLENLEAVLGDNKCPRIPGTPSVVAARSTQQYPVVQSGLESLERKARVSVAPTVNGR</sequence>
<dbReference type="GO" id="GO:0006493">
    <property type="term" value="P:protein O-linked glycosylation"/>
    <property type="evidence" value="ECO:0007669"/>
    <property type="project" value="TreeGrafter"/>
</dbReference>
<dbReference type="Proteomes" id="UP000821853">
    <property type="component" value="Chromosome 1"/>
</dbReference>
<dbReference type="InterPro" id="IPR002659">
    <property type="entry name" value="Glyco_trans_31"/>
</dbReference>
<dbReference type="GO" id="GO:0016758">
    <property type="term" value="F:hexosyltransferase activity"/>
    <property type="evidence" value="ECO:0007669"/>
    <property type="project" value="InterPro"/>
</dbReference>
<name>A0A9J6FD43_HAELO</name>
<comment type="subcellular location">
    <subcellularLocation>
        <location evidence="1 10">Golgi apparatus membrane</location>
        <topology evidence="1 10">Single-pass type II membrane protein</topology>
    </subcellularLocation>
</comment>
<evidence type="ECO:0000256" key="5">
    <source>
        <dbReference type="ARBA" id="ARBA00022692"/>
    </source>
</evidence>
<evidence type="ECO:0000256" key="10">
    <source>
        <dbReference type="RuleBase" id="RU363063"/>
    </source>
</evidence>
<keyword evidence="13" id="KW-1185">Reference proteome</keyword>
<evidence type="ECO:0000256" key="4">
    <source>
        <dbReference type="ARBA" id="ARBA00022679"/>
    </source>
</evidence>
<organism evidence="12 13">
    <name type="scientific">Haemaphysalis longicornis</name>
    <name type="common">Bush tick</name>
    <dbReference type="NCBI Taxonomy" id="44386"/>
    <lineage>
        <taxon>Eukaryota</taxon>
        <taxon>Metazoa</taxon>
        <taxon>Ecdysozoa</taxon>
        <taxon>Arthropoda</taxon>
        <taxon>Chelicerata</taxon>
        <taxon>Arachnida</taxon>
        <taxon>Acari</taxon>
        <taxon>Parasitiformes</taxon>
        <taxon>Ixodida</taxon>
        <taxon>Ixodoidea</taxon>
        <taxon>Ixodidae</taxon>
        <taxon>Haemaphysalinae</taxon>
        <taxon>Haemaphysalis</taxon>
    </lineage>
</organism>
<keyword evidence="6" id="KW-0735">Signal-anchor</keyword>
<feature type="compositionally biased region" description="Basic and acidic residues" evidence="11">
    <location>
        <begin position="77"/>
        <end position="100"/>
    </location>
</feature>
<dbReference type="VEuPathDB" id="VectorBase:HLOH_053332"/>
<dbReference type="GO" id="GO:0000139">
    <property type="term" value="C:Golgi membrane"/>
    <property type="evidence" value="ECO:0007669"/>
    <property type="project" value="UniProtKB-SubCell"/>
</dbReference>
<dbReference type="AlphaFoldDB" id="A0A9J6FD43"/>
<reference evidence="12 13" key="1">
    <citation type="journal article" date="2020" name="Cell">
        <title>Large-Scale Comparative Analyses of Tick Genomes Elucidate Their Genetic Diversity and Vector Capacities.</title>
        <authorList>
            <consortium name="Tick Genome and Microbiome Consortium (TIGMIC)"/>
            <person name="Jia N."/>
            <person name="Wang J."/>
            <person name="Shi W."/>
            <person name="Du L."/>
            <person name="Sun Y."/>
            <person name="Zhan W."/>
            <person name="Jiang J.F."/>
            <person name="Wang Q."/>
            <person name="Zhang B."/>
            <person name="Ji P."/>
            <person name="Bell-Sakyi L."/>
            <person name="Cui X.M."/>
            <person name="Yuan T.T."/>
            <person name="Jiang B.G."/>
            <person name="Yang W.F."/>
            <person name="Lam T.T."/>
            <person name="Chang Q.C."/>
            <person name="Ding S.J."/>
            <person name="Wang X.J."/>
            <person name="Zhu J.G."/>
            <person name="Ruan X.D."/>
            <person name="Zhao L."/>
            <person name="Wei J.T."/>
            <person name="Ye R.Z."/>
            <person name="Que T.C."/>
            <person name="Du C.H."/>
            <person name="Zhou Y.H."/>
            <person name="Cheng J.X."/>
            <person name="Dai P.F."/>
            <person name="Guo W.B."/>
            <person name="Han X.H."/>
            <person name="Huang E.J."/>
            <person name="Li L.F."/>
            <person name="Wei W."/>
            <person name="Gao Y.C."/>
            <person name="Liu J.Z."/>
            <person name="Shao H.Z."/>
            <person name="Wang X."/>
            <person name="Wang C.C."/>
            <person name="Yang T.C."/>
            <person name="Huo Q.B."/>
            <person name="Li W."/>
            <person name="Chen H.Y."/>
            <person name="Chen S.E."/>
            <person name="Zhou L.G."/>
            <person name="Ni X.B."/>
            <person name="Tian J.H."/>
            <person name="Sheng Y."/>
            <person name="Liu T."/>
            <person name="Pan Y.S."/>
            <person name="Xia L.Y."/>
            <person name="Li J."/>
            <person name="Zhao F."/>
            <person name="Cao W.C."/>
        </authorList>
    </citation>
    <scope>NUCLEOTIDE SEQUENCE [LARGE SCALE GENOMIC DNA]</scope>
    <source>
        <strain evidence="12">HaeL-2018</strain>
    </source>
</reference>
<keyword evidence="3 10" id="KW-0328">Glycosyltransferase</keyword>
<gene>
    <name evidence="12" type="ORF">HPB48_009348</name>
</gene>
<feature type="region of interest" description="Disordered" evidence="11">
    <location>
        <begin position="76"/>
        <end position="100"/>
    </location>
</feature>
<evidence type="ECO:0000256" key="6">
    <source>
        <dbReference type="ARBA" id="ARBA00022968"/>
    </source>
</evidence>
<proteinExistence type="inferred from homology"/>
<evidence type="ECO:0000313" key="12">
    <source>
        <dbReference type="EMBL" id="KAH9360858.1"/>
    </source>
</evidence>
<keyword evidence="7" id="KW-1133">Transmembrane helix</keyword>
<dbReference type="OMA" id="NDVNICA"/>
<evidence type="ECO:0000313" key="13">
    <source>
        <dbReference type="Proteomes" id="UP000821853"/>
    </source>
</evidence>
<dbReference type="EMBL" id="JABSTR010000001">
    <property type="protein sequence ID" value="KAH9360858.1"/>
    <property type="molecule type" value="Genomic_DNA"/>
</dbReference>
<keyword evidence="5" id="KW-0812">Transmembrane</keyword>
<evidence type="ECO:0000256" key="2">
    <source>
        <dbReference type="ARBA" id="ARBA00008661"/>
    </source>
</evidence>
<evidence type="ECO:0000256" key="7">
    <source>
        <dbReference type="ARBA" id="ARBA00022989"/>
    </source>
</evidence>
<comment type="caution">
    <text evidence="12">The sequence shown here is derived from an EMBL/GenBank/DDBJ whole genome shotgun (WGS) entry which is preliminary data.</text>
</comment>
<dbReference type="Gene3D" id="3.90.550.50">
    <property type="match status" value="1"/>
</dbReference>
<evidence type="ECO:0000256" key="1">
    <source>
        <dbReference type="ARBA" id="ARBA00004323"/>
    </source>
</evidence>
<dbReference type="OrthoDB" id="6355886at2759"/>
<evidence type="ECO:0000256" key="9">
    <source>
        <dbReference type="ARBA" id="ARBA00023136"/>
    </source>
</evidence>
<protein>
    <recommendedName>
        <fullName evidence="10">Hexosyltransferase</fullName>
        <ecNumber evidence="10">2.4.1.-</ecNumber>
    </recommendedName>
</protein>
<evidence type="ECO:0000256" key="3">
    <source>
        <dbReference type="ARBA" id="ARBA00022676"/>
    </source>
</evidence>
<dbReference type="Pfam" id="PF01762">
    <property type="entry name" value="Galactosyl_T"/>
    <property type="match status" value="1"/>
</dbReference>
<keyword evidence="8 10" id="KW-0333">Golgi apparatus</keyword>
<dbReference type="PANTHER" id="PTHR11214:SF376">
    <property type="entry name" value="HEXOSYLTRANSFERASE"/>
    <property type="match status" value="1"/>
</dbReference>